<reference evidence="9 10" key="1">
    <citation type="submission" date="2025-05" db="UniProtKB">
        <authorList>
            <consortium name="RefSeq"/>
        </authorList>
    </citation>
    <scope>IDENTIFICATION</scope>
</reference>
<proteinExistence type="inferred from homology"/>
<evidence type="ECO:0000256" key="2">
    <source>
        <dbReference type="ARBA" id="ARBA00010788"/>
    </source>
</evidence>
<sequence length="214" mass="25051">MATHAHMSHEVVPDALPYVDQGYDEPGIREMVNELIEEETKRYKPTKNYLEFMPAPNYGAFETKIIKHEFERISNRLPMELLSMKRYELPPPTASQKNDLSAWVEALKNSMAQLEHQGERVANLDLLSQYGTDAWRGHCELLQQMFEAQQRKHADIKRRIQEINWNRKSEQKKAGAELQRLEESWIGLVSKNYEIERAIVETETEVELLRQEVA</sequence>
<evidence type="ECO:0000256" key="5">
    <source>
        <dbReference type="ARBA" id="ARBA00022728"/>
    </source>
</evidence>
<organism evidence="8 9">
    <name type="scientific">Hydra vulgaris</name>
    <name type="common">Hydra</name>
    <name type="synonym">Hydra attenuata</name>
    <dbReference type="NCBI Taxonomy" id="6087"/>
    <lineage>
        <taxon>Eukaryota</taxon>
        <taxon>Metazoa</taxon>
        <taxon>Cnidaria</taxon>
        <taxon>Hydrozoa</taxon>
        <taxon>Hydroidolina</taxon>
        <taxon>Anthoathecata</taxon>
        <taxon>Aplanulata</taxon>
        <taxon>Hydridae</taxon>
        <taxon>Hydra</taxon>
    </lineage>
</organism>
<evidence type="ECO:0000256" key="3">
    <source>
        <dbReference type="ARBA" id="ARBA00014158"/>
    </source>
</evidence>
<dbReference type="RefSeq" id="XP_065655160.1">
    <property type="nucleotide sequence ID" value="XM_065799088.1"/>
</dbReference>
<dbReference type="GeneID" id="101235723"/>
<evidence type="ECO:0000256" key="4">
    <source>
        <dbReference type="ARBA" id="ARBA00022664"/>
    </source>
</evidence>
<comment type="subcellular location">
    <subcellularLocation>
        <location evidence="1">Nucleus</location>
    </subcellularLocation>
</comment>
<accession>A0ABM4C0T5</accession>
<evidence type="ECO:0000313" key="8">
    <source>
        <dbReference type="Proteomes" id="UP001652625"/>
    </source>
</evidence>
<dbReference type="RefSeq" id="XP_065655161.1">
    <property type="nucleotide sequence ID" value="XM_065799089.1"/>
</dbReference>
<dbReference type="Pfam" id="PF05700">
    <property type="entry name" value="BCAS2"/>
    <property type="match status" value="1"/>
</dbReference>
<evidence type="ECO:0000313" key="9">
    <source>
        <dbReference type="RefSeq" id="XP_065655160.1"/>
    </source>
</evidence>
<keyword evidence="4" id="KW-0507">mRNA processing</keyword>
<comment type="similarity">
    <text evidence="2">Belongs to the SPF27 family.</text>
</comment>
<keyword evidence="8" id="KW-1185">Reference proteome</keyword>
<evidence type="ECO:0000256" key="1">
    <source>
        <dbReference type="ARBA" id="ARBA00004123"/>
    </source>
</evidence>
<evidence type="ECO:0000256" key="6">
    <source>
        <dbReference type="ARBA" id="ARBA00023187"/>
    </source>
</evidence>
<dbReference type="PANTHER" id="PTHR13296:SF0">
    <property type="entry name" value="PRE-MRNA-SPLICING FACTOR SPF27"/>
    <property type="match status" value="1"/>
</dbReference>
<evidence type="ECO:0000256" key="7">
    <source>
        <dbReference type="ARBA" id="ARBA00023242"/>
    </source>
</evidence>
<dbReference type="PANTHER" id="PTHR13296">
    <property type="entry name" value="BCAS2 PROTEIN"/>
    <property type="match status" value="1"/>
</dbReference>
<dbReference type="InterPro" id="IPR008409">
    <property type="entry name" value="SPF27"/>
</dbReference>
<keyword evidence="6" id="KW-0508">mRNA splicing</keyword>
<dbReference type="Proteomes" id="UP001652625">
    <property type="component" value="Chromosome 06"/>
</dbReference>
<protein>
    <recommendedName>
        <fullName evidence="3">Pre-mRNA-splicing factor SPF27</fullName>
    </recommendedName>
</protein>
<evidence type="ECO:0000313" key="10">
    <source>
        <dbReference type="RefSeq" id="XP_065655161.1"/>
    </source>
</evidence>
<keyword evidence="5" id="KW-0747">Spliceosome</keyword>
<gene>
    <name evidence="9 10" type="primary">LOC101235723</name>
</gene>
<keyword evidence="7" id="KW-0539">Nucleus</keyword>
<name>A0ABM4C0T5_HYDVU</name>